<feature type="region of interest" description="Disordered" evidence="1">
    <location>
        <begin position="118"/>
        <end position="149"/>
    </location>
</feature>
<dbReference type="Proteomes" id="UP000019149">
    <property type="component" value="Unassembled WGS sequence"/>
</dbReference>
<gene>
    <name evidence="2" type="ORF">EGR_02038</name>
</gene>
<dbReference type="RefSeq" id="XP_024354140.1">
    <property type="nucleotide sequence ID" value="XM_024491287.1"/>
</dbReference>
<name>W6V8V4_ECHGR</name>
<evidence type="ECO:0000313" key="2">
    <source>
        <dbReference type="EMBL" id="EUB62944.1"/>
    </source>
</evidence>
<proteinExistence type="predicted"/>
<comment type="caution">
    <text evidence="2">The sequence shown here is derived from an EMBL/GenBank/DDBJ whole genome shotgun (WGS) entry which is preliminary data.</text>
</comment>
<sequence length="322" mass="36042">MDLCQMFYVPRKGMKSNPFNPCVMAHCVLQREVLNKYAIGTQKSKRRTHKIELWRRTQGTEPSTSRSPQPPSCQRLLFAVSIVVKFDVHCRSSHDCRRVRVMERIADDDTRKTAMRERLQSNLGRKKQPQQRHRQRRWQQKEEEEDEYKCPVKGEVFEGGLETEPLGSEVEEVKMPPKPRIRPPLDRECVVDTVVTDVVVVVVMATAAVVDVGINAVPTTIDVPDAGADADTGTNAPSPSENYGEEGQKDEEGKEEATKGNGDMGENEAATANPSCLNLPDCISSHPVLNYISSFLKYSTAASDMMPCFHLPHKSTNTTSPD</sequence>
<evidence type="ECO:0000256" key="1">
    <source>
        <dbReference type="SAM" id="MobiDB-lite"/>
    </source>
</evidence>
<evidence type="ECO:0000313" key="3">
    <source>
        <dbReference type="Proteomes" id="UP000019149"/>
    </source>
</evidence>
<dbReference type="CTD" id="36337753"/>
<reference evidence="2 3" key="1">
    <citation type="journal article" date="2013" name="Nat. Genet.">
        <title>The genome of the hydatid tapeworm Echinococcus granulosus.</title>
        <authorList>
            <person name="Zheng H."/>
            <person name="Zhang W."/>
            <person name="Zhang L."/>
            <person name="Zhang Z."/>
            <person name="Li J."/>
            <person name="Lu G."/>
            <person name="Zhu Y."/>
            <person name="Wang Y."/>
            <person name="Huang Y."/>
            <person name="Liu J."/>
            <person name="Kang H."/>
            <person name="Chen J."/>
            <person name="Wang L."/>
            <person name="Chen A."/>
            <person name="Yu S."/>
            <person name="Gao Z."/>
            <person name="Jin L."/>
            <person name="Gu W."/>
            <person name="Wang Z."/>
            <person name="Zhao L."/>
            <person name="Shi B."/>
            <person name="Wen H."/>
            <person name="Lin R."/>
            <person name="Jones M.K."/>
            <person name="Brejova B."/>
            <person name="Vinar T."/>
            <person name="Zhao G."/>
            <person name="McManus D.P."/>
            <person name="Chen Z."/>
            <person name="Zhou Y."/>
            <person name="Wang S."/>
        </authorList>
    </citation>
    <scope>NUCLEOTIDE SEQUENCE [LARGE SCALE GENOMIC DNA]</scope>
</reference>
<dbReference type="AlphaFoldDB" id="W6V8V4"/>
<feature type="compositionally biased region" description="Basic residues" evidence="1">
    <location>
        <begin position="124"/>
        <end position="138"/>
    </location>
</feature>
<organism evidence="2 3">
    <name type="scientific">Echinococcus granulosus</name>
    <name type="common">Hydatid tapeworm</name>
    <dbReference type="NCBI Taxonomy" id="6210"/>
    <lineage>
        <taxon>Eukaryota</taxon>
        <taxon>Metazoa</taxon>
        <taxon>Spiralia</taxon>
        <taxon>Lophotrochozoa</taxon>
        <taxon>Platyhelminthes</taxon>
        <taxon>Cestoda</taxon>
        <taxon>Eucestoda</taxon>
        <taxon>Cyclophyllidea</taxon>
        <taxon>Taeniidae</taxon>
        <taxon>Echinococcus</taxon>
        <taxon>Echinococcus granulosus group</taxon>
    </lineage>
</organism>
<keyword evidence="3" id="KW-1185">Reference proteome</keyword>
<feature type="compositionally biased region" description="Polar residues" evidence="1">
    <location>
        <begin position="57"/>
        <end position="67"/>
    </location>
</feature>
<dbReference type="KEGG" id="egl:EGR_02038"/>
<accession>W6V8V4</accession>
<feature type="region of interest" description="Disordered" evidence="1">
    <location>
        <begin position="219"/>
        <end position="272"/>
    </location>
</feature>
<feature type="compositionally biased region" description="Low complexity" evidence="1">
    <location>
        <begin position="225"/>
        <end position="234"/>
    </location>
</feature>
<feature type="compositionally biased region" description="Basic and acidic residues" evidence="1">
    <location>
        <begin position="246"/>
        <end position="258"/>
    </location>
</feature>
<dbReference type="GeneID" id="36337753"/>
<feature type="region of interest" description="Disordered" evidence="1">
    <location>
        <begin position="48"/>
        <end position="71"/>
    </location>
</feature>
<protein>
    <submittedName>
        <fullName evidence="2">Uncharacterized protein</fullName>
    </submittedName>
</protein>
<dbReference type="EMBL" id="APAU02000009">
    <property type="protein sequence ID" value="EUB62944.1"/>
    <property type="molecule type" value="Genomic_DNA"/>
</dbReference>